<dbReference type="Proteomes" id="UP001232445">
    <property type="component" value="Unassembled WGS sequence"/>
</dbReference>
<keyword evidence="3" id="KW-1185">Reference proteome</keyword>
<dbReference type="RefSeq" id="WP_307339887.1">
    <property type="nucleotide sequence ID" value="NZ_JAUSUQ010000008.1"/>
</dbReference>
<feature type="transmembrane region" description="Helical" evidence="1">
    <location>
        <begin position="16"/>
        <end position="37"/>
    </location>
</feature>
<name>A0ABU0CTG4_9BACI</name>
<comment type="caution">
    <text evidence="2">The sequence shown here is derived from an EMBL/GenBank/DDBJ whole genome shotgun (WGS) entry which is preliminary data.</text>
</comment>
<dbReference type="EMBL" id="JAUSUQ010000008">
    <property type="protein sequence ID" value="MDQ0339629.1"/>
    <property type="molecule type" value="Genomic_DNA"/>
</dbReference>
<accession>A0ABU0CTG4</accession>
<reference evidence="2 3" key="1">
    <citation type="submission" date="2023-07" db="EMBL/GenBank/DDBJ databases">
        <title>Genomic Encyclopedia of Type Strains, Phase IV (KMG-IV): sequencing the most valuable type-strain genomes for metagenomic binning, comparative biology and taxonomic classification.</title>
        <authorList>
            <person name="Goeker M."/>
        </authorList>
    </citation>
    <scope>NUCLEOTIDE SEQUENCE [LARGE SCALE GENOMIC DNA]</scope>
    <source>
        <strain evidence="2 3">DSM 17740</strain>
    </source>
</reference>
<gene>
    <name evidence="2" type="ORF">J2S00_002417</name>
</gene>
<feature type="transmembrane region" description="Helical" evidence="1">
    <location>
        <begin position="132"/>
        <end position="155"/>
    </location>
</feature>
<sequence length="185" mass="20431">MIEAKGRKIPSRLERCLLWIEMYGNSVAFYILLVIIVTGVWQLLPIPGPAFIPNGSLVGYVTLLLIGISALHGFLWWVLTRDYIKLPDKVKLSLSLSIRLVKPLHMITGMLGLGMGMVHGFVYLAAGFSWNFSIITGLVGLAALVLLTLDGIGLMVSQFLSRKAHRWIAFVFLVSVAAHLLVVLF</sequence>
<feature type="transmembrane region" description="Helical" evidence="1">
    <location>
        <begin position="57"/>
        <end position="79"/>
    </location>
</feature>
<keyword evidence="1" id="KW-0472">Membrane</keyword>
<organism evidence="2 3">
    <name type="scientific">Caldalkalibacillus uzonensis</name>
    <dbReference type="NCBI Taxonomy" id="353224"/>
    <lineage>
        <taxon>Bacteria</taxon>
        <taxon>Bacillati</taxon>
        <taxon>Bacillota</taxon>
        <taxon>Bacilli</taxon>
        <taxon>Bacillales</taxon>
        <taxon>Bacillaceae</taxon>
        <taxon>Caldalkalibacillus</taxon>
    </lineage>
</organism>
<feature type="transmembrane region" description="Helical" evidence="1">
    <location>
        <begin position="100"/>
        <end position="126"/>
    </location>
</feature>
<evidence type="ECO:0000313" key="2">
    <source>
        <dbReference type="EMBL" id="MDQ0339629.1"/>
    </source>
</evidence>
<protein>
    <submittedName>
        <fullName evidence="2">Uncharacterized protein</fullName>
    </submittedName>
</protein>
<feature type="transmembrane region" description="Helical" evidence="1">
    <location>
        <begin position="167"/>
        <end position="184"/>
    </location>
</feature>
<evidence type="ECO:0000313" key="3">
    <source>
        <dbReference type="Proteomes" id="UP001232445"/>
    </source>
</evidence>
<keyword evidence="1" id="KW-1133">Transmembrane helix</keyword>
<evidence type="ECO:0000256" key="1">
    <source>
        <dbReference type="SAM" id="Phobius"/>
    </source>
</evidence>
<proteinExistence type="predicted"/>
<keyword evidence="1" id="KW-0812">Transmembrane</keyword>